<evidence type="ECO:0000256" key="6">
    <source>
        <dbReference type="PROSITE-ProRule" id="PRU10133"/>
    </source>
</evidence>
<dbReference type="AlphaFoldDB" id="A0AAD3D8K3"/>
<accession>A0AAD3D8K3</accession>
<dbReference type="SUPFAM" id="SSF54495">
    <property type="entry name" value="UBC-like"/>
    <property type="match status" value="1"/>
</dbReference>
<evidence type="ECO:0000256" key="3">
    <source>
        <dbReference type="ARBA" id="ARBA00022741"/>
    </source>
</evidence>
<dbReference type="EMBL" id="BLLK01000069">
    <property type="protein sequence ID" value="GFH59861.1"/>
    <property type="molecule type" value="Genomic_DNA"/>
</dbReference>
<comment type="similarity">
    <text evidence="7">Belongs to the ubiquitin-conjugating enzyme family.</text>
</comment>
<keyword evidence="2" id="KW-0808">Transferase</keyword>
<evidence type="ECO:0000256" key="7">
    <source>
        <dbReference type="RuleBase" id="RU362109"/>
    </source>
</evidence>
<keyword evidence="3 7" id="KW-0547">Nucleotide-binding</keyword>
<dbReference type="SMART" id="SM00212">
    <property type="entry name" value="UBCc"/>
    <property type="match status" value="1"/>
</dbReference>
<dbReference type="PROSITE" id="PS50127">
    <property type="entry name" value="UBC_2"/>
    <property type="match status" value="1"/>
</dbReference>
<feature type="active site" description="Glycyl thioester intermediate" evidence="6">
    <location>
        <position position="145"/>
    </location>
</feature>
<feature type="domain" description="UBC core" evidence="9">
    <location>
        <begin position="63"/>
        <end position="207"/>
    </location>
</feature>
<evidence type="ECO:0000313" key="11">
    <source>
        <dbReference type="Proteomes" id="UP001054902"/>
    </source>
</evidence>
<evidence type="ECO:0000313" key="10">
    <source>
        <dbReference type="EMBL" id="GFH59861.1"/>
    </source>
</evidence>
<comment type="caution">
    <text evidence="10">The sequence shown here is derived from an EMBL/GenBank/DDBJ whole genome shotgun (WGS) entry which is preliminary data.</text>
</comment>
<organism evidence="10 11">
    <name type="scientific">Chaetoceros tenuissimus</name>
    <dbReference type="NCBI Taxonomy" id="426638"/>
    <lineage>
        <taxon>Eukaryota</taxon>
        <taxon>Sar</taxon>
        <taxon>Stramenopiles</taxon>
        <taxon>Ochrophyta</taxon>
        <taxon>Bacillariophyta</taxon>
        <taxon>Coscinodiscophyceae</taxon>
        <taxon>Chaetocerotophycidae</taxon>
        <taxon>Chaetocerotales</taxon>
        <taxon>Chaetocerotaceae</taxon>
        <taxon>Chaetoceros</taxon>
    </lineage>
</organism>
<keyword evidence="5 7" id="KW-0067">ATP-binding</keyword>
<evidence type="ECO:0000256" key="1">
    <source>
        <dbReference type="ARBA" id="ARBA00005032"/>
    </source>
</evidence>
<evidence type="ECO:0000259" key="9">
    <source>
        <dbReference type="PROSITE" id="PS50127"/>
    </source>
</evidence>
<evidence type="ECO:0000256" key="5">
    <source>
        <dbReference type="ARBA" id="ARBA00022840"/>
    </source>
</evidence>
<dbReference type="InterPro" id="IPR016135">
    <property type="entry name" value="UBQ-conjugating_enzyme/RWD"/>
</dbReference>
<sequence length="216" mass="23811">MLALKKKREAEKAKAAAAAAAGEQAEQPTSAPAAEKKKVSLLGVGGKKKKDSGESKGGKKRTPGEIRIQKDIADLDGGKVATIDFPNPNDLTAFNVTVTPDNGFWSGATYLFAIDIPAQYPHEPPKVTCKNKIYHPNINLEGNVCLNILREDWKPVLDINAVIYGLIYLFYEPNSDDPLNHDAAELFRNDVKRFERVVNQTLRGGYVDGHHFERLI</sequence>
<feature type="compositionally biased region" description="Low complexity" evidence="8">
    <location>
        <begin position="15"/>
        <end position="26"/>
    </location>
</feature>
<feature type="compositionally biased region" description="Basic and acidic residues" evidence="8">
    <location>
        <begin position="51"/>
        <end position="65"/>
    </location>
</feature>
<dbReference type="Pfam" id="PF00179">
    <property type="entry name" value="UQ_con"/>
    <property type="match status" value="1"/>
</dbReference>
<dbReference type="InterPro" id="IPR023313">
    <property type="entry name" value="UBQ-conjugating_AS"/>
</dbReference>
<dbReference type="Proteomes" id="UP001054902">
    <property type="component" value="Unassembled WGS sequence"/>
</dbReference>
<evidence type="ECO:0000256" key="2">
    <source>
        <dbReference type="ARBA" id="ARBA00022679"/>
    </source>
</evidence>
<keyword evidence="11" id="KW-1185">Reference proteome</keyword>
<dbReference type="CDD" id="cd23794">
    <property type="entry name" value="UBCc_UBE2F_UBE2M"/>
    <property type="match status" value="1"/>
</dbReference>
<dbReference type="PROSITE" id="PS00183">
    <property type="entry name" value="UBC_1"/>
    <property type="match status" value="1"/>
</dbReference>
<reference evidence="10 11" key="1">
    <citation type="journal article" date="2021" name="Sci. Rep.">
        <title>The genome of the diatom Chaetoceros tenuissimus carries an ancient integrated fragment of an extant virus.</title>
        <authorList>
            <person name="Hongo Y."/>
            <person name="Kimura K."/>
            <person name="Takaki Y."/>
            <person name="Yoshida Y."/>
            <person name="Baba S."/>
            <person name="Kobayashi G."/>
            <person name="Nagasaki K."/>
            <person name="Hano T."/>
            <person name="Tomaru Y."/>
        </authorList>
    </citation>
    <scope>NUCLEOTIDE SEQUENCE [LARGE SCALE GENOMIC DNA]</scope>
    <source>
        <strain evidence="10 11">NIES-3715</strain>
    </source>
</reference>
<evidence type="ECO:0000256" key="8">
    <source>
        <dbReference type="SAM" id="MobiDB-lite"/>
    </source>
</evidence>
<keyword evidence="4 7" id="KW-0833">Ubl conjugation pathway</keyword>
<dbReference type="PANTHER" id="PTHR24068">
    <property type="entry name" value="UBIQUITIN-CONJUGATING ENZYME E2"/>
    <property type="match status" value="1"/>
</dbReference>
<dbReference type="GO" id="GO:0019788">
    <property type="term" value="F:NEDD8 transferase activity"/>
    <property type="evidence" value="ECO:0007669"/>
    <property type="project" value="UniProtKB-ARBA"/>
</dbReference>
<dbReference type="FunFam" id="3.10.110.10:FF:000005">
    <property type="entry name" value="NEDD8-conjugating enzyme Ubc12"/>
    <property type="match status" value="1"/>
</dbReference>
<dbReference type="GO" id="GO:0005524">
    <property type="term" value="F:ATP binding"/>
    <property type="evidence" value="ECO:0007669"/>
    <property type="project" value="UniProtKB-UniRule"/>
</dbReference>
<proteinExistence type="inferred from homology"/>
<evidence type="ECO:0000256" key="4">
    <source>
        <dbReference type="ARBA" id="ARBA00022786"/>
    </source>
</evidence>
<dbReference type="Gene3D" id="3.10.110.10">
    <property type="entry name" value="Ubiquitin Conjugating Enzyme"/>
    <property type="match status" value="1"/>
</dbReference>
<protein>
    <submittedName>
        <fullName evidence="10">Ubiquitin-conjugating enzyme E2 M</fullName>
    </submittedName>
</protein>
<dbReference type="InterPro" id="IPR000608">
    <property type="entry name" value="UBC"/>
</dbReference>
<name>A0AAD3D8K3_9STRA</name>
<feature type="region of interest" description="Disordered" evidence="8">
    <location>
        <begin position="1"/>
        <end position="65"/>
    </location>
</feature>
<gene>
    <name evidence="10" type="ORF">CTEN210_16337</name>
</gene>
<comment type="pathway">
    <text evidence="1">Protein modification; protein neddylation.</text>
</comment>